<keyword evidence="4" id="KW-1185">Reference proteome</keyword>
<dbReference type="InterPro" id="IPR025646">
    <property type="entry name" value="DUF4350"/>
</dbReference>
<sequence>MTSESLGTALAKRLAVAAVVVVLIVAAAFAIPAATNQPAERESLDTPEYDPAELATTAVPAEGEIEADGSLGNRNGVVVIDDTHSNRFDRADLAPLVRELASIGYGVRFYEGEQTLDQALSNANAYLVIDPGEEYEANEITTIRTYTNEGGHLLLVGEPNRKRVSSSLFGTSVTSQESALTSLAGRYDMSLGTSYLYNLETNGGNYKHVVASPTPESGLELDSVTMYTAASIHSRGGTVLLRAAPNTHESGIDGTDRHAVAVHKENDNVILLGDSSFLRSDRFNVGDNEQFVAYLVEFLISGEHDPGSADEEEEEETETETETETDGEETETGNETEAVNNTTTPEPATPAASLRAPVADGTTTQSVEMEPSLTVARVGERARTVG</sequence>
<protein>
    <recommendedName>
        <fullName evidence="2">DUF4350 domain-containing protein</fullName>
    </recommendedName>
</protein>
<dbReference type="Pfam" id="PF14258">
    <property type="entry name" value="DUF4350"/>
    <property type="match status" value="1"/>
</dbReference>
<dbReference type="AlphaFoldDB" id="A0A2I8VMM7"/>
<accession>A0A2I8VMM7</accession>
<evidence type="ECO:0000313" key="4">
    <source>
        <dbReference type="Proteomes" id="UP000236584"/>
    </source>
</evidence>
<feature type="compositionally biased region" description="Acidic residues" evidence="1">
    <location>
        <begin position="308"/>
        <end position="334"/>
    </location>
</feature>
<proteinExistence type="predicted"/>
<feature type="domain" description="DUF4350" evidence="2">
    <location>
        <begin position="114"/>
        <end position="296"/>
    </location>
</feature>
<dbReference type="KEGG" id="srub:C2R22_17065"/>
<dbReference type="GeneID" id="35593839"/>
<evidence type="ECO:0000256" key="1">
    <source>
        <dbReference type="SAM" id="MobiDB-lite"/>
    </source>
</evidence>
<dbReference type="Proteomes" id="UP000236584">
    <property type="component" value="Chromosome"/>
</dbReference>
<dbReference type="RefSeq" id="WP_103426834.1">
    <property type="nucleotide sequence ID" value="NZ_CP026309.1"/>
</dbReference>
<evidence type="ECO:0000313" key="3">
    <source>
        <dbReference type="EMBL" id="AUV83145.1"/>
    </source>
</evidence>
<gene>
    <name evidence="3" type="ORF">C2R22_17065</name>
</gene>
<dbReference type="EMBL" id="CP026309">
    <property type="protein sequence ID" value="AUV83145.1"/>
    <property type="molecule type" value="Genomic_DNA"/>
</dbReference>
<feature type="region of interest" description="Disordered" evidence="1">
    <location>
        <begin position="303"/>
        <end position="372"/>
    </location>
</feature>
<name>A0A2I8VMM7_9EURY</name>
<dbReference type="OrthoDB" id="239338at2157"/>
<evidence type="ECO:0000259" key="2">
    <source>
        <dbReference type="Pfam" id="PF14258"/>
    </source>
</evidence>
<organism evidence="3 4">
    <name type="scientific">Salinigranum rubrum</name>
    <dbReference type="NCBI Taxonomy" id="755307"/>
    <lineage>
        <taxon>Archaea</taxon>
        <taxon>Methanobacteriati</taxon>
        <taxon>Methanobacteriota</taxon>
        <taxon>Stenosarchaea group</taxon>
        <taxon>Halobacteria</taxon>
        <taxon>Halobacteriales</taxon>
        <taxon>Haloferacaceae</taxon>
        <taxon>Salinigranum</taxon>
    </lineage>
</organism>
<reference evidence="3 4" key="1">
    <citation type="submission" date="2018-01" db="EMBL/GenBank/DDBJ databases">
        <title>Complete genome sequence of Salinigranum rubrum GX10T, an extremely halophilic archaeon isolated from a marine solar saltern.</title>
        <authorList>
            <person name="Han S."/>
        </authorList>
    </citation>
    <scope>NUCLEOTIDE SEQUENCE [LARGE SCALE GENOMIC DNA]</scope>
    <source>
        <strain evidence="3 4">GX10</strain>
    </source>
</reference>
<feature type="compositionally biased region" description="Low complexity" evidence="1">
    <location>
        <begin position="335"/>
        <end position="352"/>
    </location>
</feature>